<reference evidence="2" key="1">
    <citation type="submission" date="2023-04" db="EMBL/GenBank/DDBJ databases">
        <authorList>
            <consortium name="ELIXIR-Norway"/>
        </authorList>
    </citation>
    <scope>NUCLEOTIDE SEQUENCE [LARGE SCALE GENOMIC DNA]</scope>
</reference>
<sequence length="172" mass="19393">MFFPKVHLQNEMPVTHAQPQGRPGVLSSGQSREDSMTLGSLRGVSPTGPQGAALIHQRVRPVAPHLRHWWPSSCHQPLHTPVLSEAFPTSPGKWQFDSSCFPTWVLSYLPPSLLSAHDCVWSTPAIFHSPMLKADWLQPSFKSLFKVNFLWTEMFPNHMYKAGLIHEIHTPV</sequence>
<proteinExistence type="predicted"/>
<evidence type="ECO:0000313" key="2">
    <source>
        <dbReference type="EMBL" id="CAI9175480.1"/>
    </source>
</evidence>
<protein>
    <submittedName>
        <fullName evidence="2">Uncharacterized protein</fullName>
    </submittedName>
</protein>
<organism evidence="2 3">
    <name type="scientific">Rangifer tarandus platyrhynchus</name>
    <name type="common">Svalbard reindeer</name>
    <dbReference type="NCBI Taxonomy" id="3082113"/>
    <lineage>
        <taxon>Eukaryota</taxon>
        <taxon>Metazoa</taxon>
        <taxon>Chordata</taxon>
        <taxon>Craniata</taxon>
        <taxon>Vertebrata</taxon>
        <taxon>Euteleostomi</taxon>
        <taxon>Mammalia</taxon>
        <taxon>Eutheria</taxon>
        <taxon>Laurasiatheria</taxon>
        <taxon>Artiodactyla</taxon>
        <taxon>Ruminantia</taxon>
        <taxon>Pecora</taxon>
        <taxon>Cervidae</taxon>
        <taxon>Odocoileinae</taxon>
        <taxon>Rangifer</taxon>
    </lineage>
</organism>
<gene>
    <name evidence="2" type="ORF">MRATA1EN1_LOCUS24442</name>
</gene>
<evidence type="ECO:0000313" key="3">
    <source>
        <dbReference type="Proteomes" id="UP001176941"/>
    </source>
</evidence>
<dbReference type="Proteomes" id="UP001176941">
    <property type="component" value="Chromosome 5"/>
</dbReference>
<keyword evidence="3" id="KW-1185">Reference proteome</keyword>
<feature type="region of interest" description="Disordered" evidence="1">
    <location>
        <begin position="1"/>
        <end position="43"/>
    </location>
</feature>
<dbReference type="EMBL" id="OX459941">
    <property type="protein sequence ID" value="CAI9175480.1"/>
    <property type="molecule type" value="Genomic_DNA"/>
</dbReference>
<evidence type="ECO:0000256" key="1">
    <source>
        <dbReference type="SAM" id="MobiDB-lite"/>
    </source>
</evidence>
<accession>A0ABN8ZNJ6</accession>
<name>A0ABN8ZNJ6_RANTA</name>